<evidence type="ECO:0000259" key="2">
    <source>
        <dbReference type="PROSITE" id="PS50858"/>
    </source>
</evidence>
<evidence type="ECO:0000313" key="4">
    <source>
        <dbReference type="Proteomes" id="UP001291623"/>
    </source>
</evidence>
<feature type="compositionally biased region" description="Polar residues" evidence="1">
    <location>
        <begin position="26"/>
        <end position="38"/>
    </location>
</feature>
<name>A0AAE1UQT5_9SOLA</name>
<feature type="region of interest" description="Disordered" evidence="1">
    <location>
        <begin position="62"/>
        <end position="92"/>
    </location>
</feature>
<dbReference type="InterPro" id="IPR035925">
    <property type="entry name" value="BSD_dom_sf"/>
</dbReference>
<feature type="compositionally biased region" description="Basic and acidic residues" evidence="1">
    <location>
        <begin position="496"/>
        <end position="507"/>
    </location>
</feature>
<organism evidence="3 4">
    <name type="scientific">Anisodus tanguticus</name>
    <dbReference type="NCBI Taxonomy" id="243964"/>
    <lineage>
        <taxon>Eukaryota</taxon>
        <taxon>Viridiplantae</taxon>
        <taxon>Streptophyta</taxon>
        <taxon>Embryophyta</taxon>
        <taxon>Tracheophyta</taxon>
        <taxon>Spermatophyta</taxon>
        <taxon>Magnoliopsida</taxon>
        <taxon>eudicotyledons</taxon>
        <taxon>Gunneridae</taxon>
        <taxon>Pentapetalae</taxon>
        <taxon>asterids</taxon>
        <taxon>lamiids</taxon>
        <taxon>Solanales</taxon>
        <taxon>Solanaceae</taxon>
        <taxon>Solanoideae</taxon>
        <taxon>Hyoscyameae</taxon>
        <taxon>Anisodus</taxon>
    </lineage>
</organism>
<dbReference type="Pfam" id="PF03909">
    <property type="entry name" value="BSD"/>
    <property type="match status" value="1"/>
</dbReference>
<dbReference type="SUPFAM" id="SSF140383">
    <property type="entry name" value="BSD domain-like"/>
    <property type="match status" value="1"/>
</dbReference>
<reference evidence="3" key="1">
    <citation type="submission" date="2023-12" db="EMBL/GenBank/DDBJ databases">
        <title>Genome assembly of Anisodus tanguticus.</title>
        <authorList>
            <person name="Wang Y.-J."/>
        </authorList>
    </citation>
    <scope>NUCLEOTIDE SEQUENCE</scope>
    <source>
        <strain evidence="3">KB-2021</strain>
        <tissue evidence="3">Leaf</tissue>
    </source>
</reference>
<evidence type="ECO:0000313" key="3">
    <source>
        <dbReference type="EMBL" id="KAK4341108.1"/>
    </source>
</evidence>
<sequence>MSWLARSIANTLNLDNDAVPSPNPKLENQQTDNSSSPSRGVKEDLTDLTKTLTNQFWGVASFLAPPPQSDSYKPLDDSKSDPDEDEPDPAGIIGLQSDFSEISGKFKSGISVLSNNIAVLEIAKMASNLLQLGPDDEEHEKGFALDKGAVGVTEEVVAFVRDIAMHPETWLDFPLPENEDDEDFYLSDAQQEHALAAEHLAPRLAALRIELCPIYMSEARFWEIYFVLLHPRLDKQEAKLLSTPQVVKARASLAQELHKRTKPIEEDWTEKRTPKSNDNIDSWHEVILSVPSTSLSADVVQEMSGVESSTNTAVPIPASEKQPVLSSDSQIVDKPVVEGGLVTHGNVEKKPVINSEIQIVDKQVVQGVFITHNDVEKQHVISSEIQIVDKPVVGGLVTHGNVEKQPVTSSGIQIVDKSVVEGGLVTHKNVKPKSVSTSKLEESDEDDGDDWLKEETAEIAGVSKTTIPIDNEEDVSFSDLEEDDMDVPANFKKVNHSSDKDSHDWVQLRKSSTNLSKDANSFGSTKANAHTPDSKEPSDWLDVDDIEVA</sequence>
<keyword evidence="4" id="KW-1185">Reference proteome</keyword>
<dbReference type="SMART" id="SM00751">
    <property type="entry name" value="BSD"/>
    <property type="match status" value="1"/>
</dbReference>
<feature type="compositionally biased region" description="Acidic residues" evidence="1">
    <location>
        <begin position="539"/>
        <end position="549"/>
    </location>
</feature>
<gene>
    <name evidence="3" type="ORF">RND71_039609</name>
</gene>
<accession>A0AAE1UQT5</accession>
<feature type="compositionally biased region" description="Polar residues" evidence="1">
    <location>
        <begin position="509"/>
        <end position="528"/>
    </location>
</feature>
<proteinExistence type="predicted"/>
<protein>
    <recommendedName>
        <fullName evidence="2">BSD domain-containing protein</fullName>
    </recommendedName>
</protein>
<dbReference type="Proteomes" id="UP001291623">
    <property type="component" value="Unassembled WGS sequence"/>
</dbReference>
<dbReference type="PANTHER" id="PTHR31923">
    <property type="entry name" value="BSD DOMAIN-CONTAINING PROTEIN"/>
    <property type="match status" value="1"/>
</dbReference>
<feature type="region of interest" description="Disordered" evidence="1">
    <location>
        <begin position="486"/>
        <end position="549"/>
    </location>
</feature>
<dbReference type="AlphaFoldDB" id="A0AAE1UQT5"/>
<dbReference type="PROSITE" id="PS50858">
    <property type="entry name" value="BSD"/>
    <property type="match status" value="1"/>
</dbReference>
<dbReference type="EMBL" id="JAVYJV010000022">
    <property type="protein sequence ID" value="KAK4341108.1"/>
    <property type="molecule type" value="Genomic_DNA"/>
</dbReference>
<dbReference type="Gene3D" id="1.10.3970.10">
    <property type="entry name" value="BSD domain"/>
    <property type="match status" value="1"/>
</dbReference>
<dbReference type="InterPro" id="IPR005607">
    <property type="entry name" value="BSD_dom"/>
</dbReference>
<dbReference type="PANTHER" id="PTHR31923:SF29">
    <property type="entry name" value="BSD DOMAIN-CONTAINING PROTEIN"/>
    <property type="match status" value="1"/>
</dbReference>
<feature type="region of interest" description="Disordered" evidence="1">
    <location>
        <begin position="430"/>
        <end position="450"/>
    </location>
</feature>
<evidence type="ECO:0000256" key="1">
    <source>
        <dbReference type="SAM" id="MobiDB-lite"/>
    </source>
</evidence>
<feature type="domain" description="BSD" evidence="2">
    <location>
        <begin position="181"/>
        <end position="233"/>
    </location>
</feature>
<comment type="caution">
    <text evidence="3">The sequence shown here is derived from an EMBL/GenBank/DDBJ whole genome shotgun (WGS) entry which is preliminary data.</text>
</comment>
<feature type="region of interest" description="Disordered" evidence="1">
    <location>
        <begin position="14"/>
        <end position="45"/>
    </location>
</feature>